<feature type="compositionally biased region" description="Low complexity" evidence="2">
    <location>
        <begin position="484"/>
        <end position="499"/>
    </location>
</feature>
<dbReference type="CDD" id="cd23669">
    <property type="entry name" value="GH55_SacteLam55A-like"/>
    <property type="match status" value="1"/>
</dbReference>
<gene>
    <name evidence="3" type="ORF">CCMP2556_LOCUS6969</name>
</gene>
<dbReference type="EMBL" id="CAXAMN010003069">
    <property type="protein sequence ID" value="CAK9002683.1"/>
    <property type="molecule type" value="Genomic_DNA"/>
</dbReference>
<protein>
    <submittedName>
        <fullName evidence="3">Uncharacterized protein</fullName>
    </submittedName>
</protein>
<comment type="caution">
    <text evidence="3">The sequence shown here is derived from an EMBL/GenBank/DDBJ whole genome shotgun (WGS) entry which is preliminary data.</text>
</comment>
<feature type="region of interest" description="Disordered" evidence="2">
    <location>
        <begin position="484"/>
        <end position="504"/>
    </location>
</feature>
<evidence type="ECO:0000256" key="2">
    <source>
        <dbReference type="SAM" id="MobiDB-lite"/>
    </source>
</evidence>
<feature type="coiled-coil region" evidence="1">
    <location>
        <begin position="11"/>
        <end position="50"/>
    </location>
</feature>
<dbReference type="Proteomes" id="UP001642484">
    <property type="component" value="Unassembled WGS sequence"/>
</dbReference>
<accession>A0ABP0IK32</accession>
<name>A0ABP0IK32_9DINO</name>
<proteinExistence type="predicted"/>
<keyword evidence="4" id="KW-1185">Reference proteome</keyword>
<evidence type="ECO:0000313" key="4">
    <source>
        <dbReference type="Proteomes" id="UP001642484"/>
    </source>
</evidence>
<keyword evidence="1" id="KW-0175">Coiled coil</keyword>
<evidence type="ECO:0000313" key="3">
    <source>
        <dbReference type="EMBL" id="CAK9002683.1"/>
    </source>
</evidence>
<dbReference type="InterPro" id="IPR059186">
    <property type="entry name" value="SACTE_4363"/>
</dbReference>
<evidence type="ECO:0000256" key="1">
    <source>
        <dbReference type="SAM" id="Coils"/>
    </source>
</evidence>
<organism evidence="3 4">
    <name type="scientific">Durusdinium trenchii</name>
    <dbReference type="NCBI Taxonomy" id="1381693"/>
    <lineage>
        <taxon>Eukaryota</taxon>
        <taxon>Sar</taxon>
        <taxon>Alveolata</taxon>
        <taxon>Dinophyceae</taxon>
        <taxon>Suessiales</taxon>
        <taxon>Symbiodiniaceae</taxon>
        <taxon>Durusdinium</taxon>
    </lineage>
</organism>
<sequence length="839" mass="91995">MASLALPESNLEFEAKKLKRYEADKLRAEIEELRLRSQELRVQLRALGADPSVVPQKIKAGGGSLDLRHELRSLFEWLVKTVNLEHQVVFECGNGEGEVQVGGRRVLLHRMASWQLSDGLKLSVPYELQAEISGLLLQARERGDRGIDEEVEKLYSTWDLLGAEVVSPTCSPEPAIFLVQRQTAQAVVVAKWPAVEFQPVPSFNPESHFRRLNGLPISGDRVEVEYEGHWFTGTLQSVEGEIANVKCDVDSPGVITVAPLTSVRHAWTRPEVNEASSKEENPPQWPSSVHVFDDNPDTIQQVNATIMDTFAVLGPLETGKFSSERVAFLFKPGRYELDVPVGYYTQVIGLGARPKDVSFTGTRGLYGPSEDDNNNFNTFWKAAENFANKPSSGSTSWSVSQAAPLRRAYVKGDLLFGTYNGSTPSEGSGGFVANVKVDGRLDLVRQQQWMIRNCKVDSTFYFNDPSRAANFVFMGTSGWTPTPTTTCTNTSVNPTSPSPQELGRSHAPVIVDKPYITIDANGRYSLRIPQLQRSARGVTWNAEEAIVDFEEVFVATNATDLAMINAKLALGRHVILAPGIYHLPAPIRVGFNSSARQQVLLGLGMATLVPTNGNSVVEIGAATGVRVAGLLLQAGPIHSKRLLWWKPSSGNPNNPGLIADVFARVGGPDTELVSAKTMFEVSGNHVILDNVWAWRADCCQDGCGACAIRYCDHGVVVNGDDVVSYGLFSEHCEKDLVVWNGERGATFFYQSEMDSFARQDWDKTPNYGANGVSGYRVNALNHTGIGIGVYAYFVEEGNIVKAGVSVSDVILCIVFGCLLQTVPTSWNFFLYQKLDGHKS</sequence>
<reference evidence="3 4" key="1">
    <citation type="submission" date="2024-02" db="EMBL/GenBank/DDBJ databases">
        <authorList>
            <person name="Chen Y."/>
            <person name="Shah S."/>
            <person name="Dougan E. K."/>
            <person name="Thang M."/>
            <person name="Chan C."/>
        </authorList>
    </citation>
    <scope>NUCLEOTIDE SEQUENCE [LARGE SCALE GENOMIC DNA]</scope>
</reference>